<name>A0A2W4ZXE6_9BACT</name>
<dbReference type="InterPro" id="IPR000748">
    <property type="entry name" value="PsdUridine_synth_RsuA/RluB/E/F"/>
</dbReference>
<keyword evidence="3 5" id="KW-0413">Isomerase</keyword>
<dbReference type="InterPro" id="IPR050343">
    <property type="entry name" value="RsuA_PseudoU_synthase"/>
</dbReference>
<evidence type="ECO:0000259" key="6">
    <source>
        <dbReference type="SMART" id="SM00363"/>
    </source>
</evidence>
<dbReference type="EMBL" id="QFNK01000081">
    <property type="protein sequence ID" value="PZO86970.1"/>
    <property type="molecule type" value="Genomic_DNA"/>
</dbReference>
<dbReference type="PANTHER" id="PTHR47683:SF3">
    <property type="entry name" value="RIBOSOMAL LARGE SUBUNIT PSEUDOURIDINE SYNTHASE B"/>
    <property type="match status" value="1"/>
</dbReference>
<dbReference type="AlphaFoldDB" id="A0A2W4ZXE6"/>
<feature type="domain" description="RNA-binding S4" evidence="6">
    <location>
        <begin position="14"/>
        <end position="73"/>
    </location>
</feature>
<dbReference type="GO" id="GO:0000455">
    <property type="term" value="P:enzyme-directed rRNA pseudouridine synthesis"/>
    <property type="evidence" value="ECO:0007669"/>
    <property type="project" value="UniProtKB-ARBA"/>
</dbReference>
<dbReference type="SMART" id="SM00363">
    <property type="entry name" value="S4"/>
    <property type="match status" value="1"/>
</dbReference>
<dbReference type="GO" id="GO:0120159">
    <property type="term" value="F:rRNA pseudouridine synthase activity"/>
    <property type="evidence" value="ECO:0007669"/>
    <property type="project" value="UniProtKB-ARBA"/>
</dbReference>
<proteinExistence type="inferred from homology"/>
<dbReference type="InterPro" id="IPR020094">
    <property type="entry name" value="TruA/RsuA/RluB/E/F_N"/>
</dbReference>
<dbReference type="FunFam" id="3.10.290.10:FF:000003">
    <property type="entry name" value="Pseudouridine synthase"/>
    <property type="match status" value="1"/>
</dbReference>
<dbReference type="NCBIfam" id="TIGR00093">
    <property type="entry name" value="pseudouridine synthase"/>
    <property type="match status" value="1"/>
</dbReference>
<dbReference type="PROSITE" id="PS50889">
    <property type="entry name" value="S4"/>
    <property type="match status" value="1"/>
</dbReference>
<dbReference type="InterPro" id="IPR018496">
    <property type="entry name" value="PsdUridine_synth_RsuA/RluB_CS"/>
</dbReference>
<evidence type="ECO:0000313" key="7">
    <source>
        <dbReference type="EMBL" id="PZO86970.1"/>
    </source>
</evidence>
<reference evidence="7 8" key="1">
    <citation type="submission" date="2017-08" db="EMBL/GenBank/DDBJ databases">
        <title>Infants hospitalized years apart are colonized by the same room-sourced microbial strains.</title>
        <authorList>
            <person name="Brooks B."/>
            <person name="Olm M.R."/>
            <person name="Firek B.A."/>
            <person name="Baker R."/>
            <person name="Thomas B.C."/>
            <person name="Morowitz M.J."/>
            <person name="Banfield J.F."/>
        </authorList>
    </citation>
    <scope>NUCLEOTIDE SEQUENCE [LARGE SCALE GENOMIC DNA]</scope>
    <source>
        <strain evidence="7">S2_018_000_R2_104</strain>
    </source>
</reference>
<dbReference type="SUPFAM" id="SSF55174">
    <property type="entry name" value="Alpha-L RNA-binding motif"/>
    <property type="match status" value="1"/>
</dbReference>
<accession>A0A2W4ZXE6</accession>
<dbReference type="InterPro" id="IPR002942">
    <property type="entry name" value="S4_RNA-bd"/>
</dbReference>
<evidence type="ECO:0000256" key="2">
    <source>
        <dbReference type="ARBA" id="ARBA00022884"/>
    </source>
</evidence>
<dbReference type="EC" id="5.4.99.-" evidence="5"/>
<organism evidence="7 8">
    <name type="scientific">Micavibrio aeruginosavorus</name>
    <dbReference type="NCBI Taxonomy" id="349221"/>
    <lineage>
        <taxon>Bacteria</taxon>
        <taxon>Pseudomonadati</taxon>
        <taxon>Bdellovibrionota</taxon>
        <taxon>Bdellovibrionia</taxon>
        <taxon>Bdellovibrionales</taxon>
        <taxon>Pseudobdellovibrionaceae</taxon>
        <taxon>Micavibrio</taxon>
    </lineage>
</organism>
<dbReference type="InterPro" id="IPR036986">
    <property type="entry name" value="S4_RNA-bd_sf"/>
</dbReference>
<gene>
    <name evidence="7" type="ORF">DI626_05135</name>
</gene>
<evidence type="ECO:0000313" key="8">
    <source>
        <dbReference type="Proteomes" id="UP000249557"/>
    </source>
</evidence>
<keyword evidence="2 4" id="KW-0694">RNA-binding</keyword>
<evidence type="ECO:0000256" key="4">
    <source>
        <dbReference type="PROSITE-ProRule" id="PRU00182"/>
    </source>
</evidence>
<dbReference type="Gene3D" id="3.30.70.1560">
    <property type="entry name" value="Alpha-L RNA-binding motif"/>
    <property type="match status" value="1"/>
</dbReference>
<dbReference type="PROSITE" id="PS01149">
    <property type="entry name" value="PSI_RSU"/>
    <property type="match status" value="1"/>
</dbReference>
<evidence type="ECO:0000256" key="3">
    <source>
        <dbReference type="ARBA" id="ARBA00023235"/>
    </source>
</evidence>
<dbReference type="InterPro" id="IPR006145">
    <property type="entry name" value="PsdUridine_synth_RsuA/RluA"/>
</dbReference>
<dbReference type="Pfam" id="PF00849">
    <property type="entry name" value="PseudoU_synth_2"/>
    <property type="match status" value="1"/>
</dbReference>
<comment type="caution">
    <text evidence="7">The sequence shown here is derived from an EMBL/GenBank/DDBJ whole genome shotgun (WGS) entry which is preliminary data.</text>
</comment>
<dbReference type="InterPro" id="IPR042092">
    <property type="entry name" value="PsdUridine_s_RsuA/RluB/E/F_cat"/>
</dbReference>
<sequence length="251" mass="28097">MDHDAESKDESKGERIAKVMARAGLCSRRDAEKWIEAGRVSVNGRKLTSPAVTVTAEDEVKVDGEKIAQKEETRLFLLHKVAGLVTTARDEKGRKTVFETLPKTLPRVVSVGRLDINTEGLLLLTNDGELARYLELPSTGLKRRYRVRAFGRVSQQKLEGLKKGLYWKGVKYAPMEAEMESQQGSNVWINITLTEGKNREVRNVMESLGLEVNRLIRVSYGNFHLGQMGKGAVLEIRGKALKDALPGYFKK</sequence>
<evidence type="ECO:0000256" key="1">
    <source>
        <dbReference type="ARBA" id="ARBA00008348"/>
    </source>
</evidence>
<dbReference type="PANTHER" id="PTHR47683">
    <property type="entry name" value="PSEUDOURIDINE SYNTHASE FAMILY PROTEIN-RELATED"/>
    <property type="match status" value="1"/>
</dbReference>
<dbReference type="Pfam" id="PF01479">
    <property type="entry name" value="S4"/>
    <property type="match status" value="1"/>
</dbReference>
<protein>
    <recommendedName>
        <fullName evidence="5">Pseudouridine synthase</fullName>
        <ecNumber evidence="5">5.4.99.-</ecNumber>
    </recommendedName>
</protein>
<dbReference type="InterPro" id="IPR020103">
    <property type="entry name" value="PsdUridine_synth_cat_dom_sf"/>
</dbReference>
<dbReference type="Proteomes" id="UP000249557">
    <property type="component" value="Unassembled WGS sequence"/>
</dbReference>
<comment type="similarity">
    <text evidence="1 5">Belongs to the pseudouridine synthase RsuA family.</text>
</comment>
<dbReference type="Gene3D" id="3.30.70.580">
    <property type="entry name" value="Pseudouridine synthase I, catalytic domain, N-terminal subdomain"/>
    <property type="match status" value="1"/>
</dbReference>
<evidence type="ECO:0000256" key="5">
    <source>
        <dbReference type="RuleBase" id="RU003887"/>
    </source>
</evidence>
<dbReference type="CDD" id="cd00165">
    <property type="entry name" value="S4"/>
    <property type="match status" value="1"/>
</dbReference>
<dbReference type="SUPFAM" id="SSF55120">
    <property type="entry name" value="Pseudouridine synthase"/>
    <property type="match status" value="1"/>
</dbReference>
<dbReference type="Gene3D" id="3.10.290.10">
    <property type="entry name" value="RNA-binding S4 domain"/>
    <property type="match status" value="1"/>
</dbReference>
<dbReference type="GO" id="GO:0003723">
    <property type="term" value="F:RNA binding"/>
    <property type="evidence" value="ECO:0007669"/>
    <property type="project" value="UniProtKB-KW"/>
</dbReference>